<evidence type="ECO:0000313" key="5">
    <source>
        <dbReference type="EMBL" id="KAK4215062.1"/>
    </source>
</evidence>
<protein>
    <submittedName>
        <fullName evidence="5">C6 transcription factor</fullName>
    </submittedName>
</protein>
<keyword evidence="6" id="KW-1185">Reference proteome</keyword>
<evidence type="ECO:0000259" key="4">
    <source>
        <dbReference type="PROSITE" id="PS50048"/>
    </source>
</evidence>
<accession>A0AAN7B9J2</accession>
<evidence type="ECO:0000313" key="6">
    <source>
        <dbReference type="Proteomes" id="UP001301769"/>
    </source>
</evidence>
<feature type="region of interest" description="Disordered" evidence="3">
    <location>
        <begin position="681"/>
        <end position="702"/>
    </location>
</feature>
<reference evidence="5" key="1">
    <citation type="journal article" date="2023" name="Mol. Phylogenet. Evol.">
        <title>Genome-scale phylogeny and comparative genomics of the fungal order Sordariales.</title>
        <authorList>
            <person name="Hensen N."/>
            <person name="Bonometti L."/>
            <person name="Westerberg I."/>
            <person name="Brannstrom I.O."/>
            <person name="Guillou S."/>
            <person name="Cros-Aarteil S."/>
            <person name="Calhoun S."/>
            <person name="Haridas S."/>
            <person name="Kuo A."/>
            <person name="Mondo S."/>
            <person name="Pangilinan J."/>
            <person name="Riley R."/>
            <person name="LaButti K."/>
            <person name="Andreopoulos B."/>
            <person name="Lipzen A."/>
            <person name="Chen C."/>
            <person name="Yan M."/>
            <person name="Daum C."/>
            <person name="Ng V."/>
            <person name="Clum A."/>
            <person name="Steindorff A."/>
            <person name="Ohm R.A."/>
            <person name="Martin F."/>
            <person name="Silar P."/>
            <person name="Natvig D.O."/>
            <person name="Lalanne C."/>
            <person name="Gautier V."/>
            <person name="Ament-Velasquez S.L."/>
            <person name="Kruys A."/>
            <person name="Hutchinson M.I."/>
            <person name="Powell A.J."/>
            <person name="Barry K."/>
            <person name="Miller A.N."/>
            <person name="Grigoriev I.V."/>
            <person name="Debuchy R."/>
            <person name="Gladieux P."/>
            <person name="Hiltunen Thoren M."/>
            <person name="Johannesson H."/>
        </authorList>
    </citation>
    <scope>NUCLEOTIDE SEQUENCE</scope>
    <source>
        <strain evidence="5">PSN293</strain>
    </source>
</reference>
<dbReference type="AlphaFoldDB" id="A0AAN7B9J2"/>
<dbReference type="GO" id="GO:0003677">
    <property type="term" value="F:DNA binding"/>
    <property type="evidence" value="ECO:0007669"/>
    <property type="project" value="InterPro"/>
</dbReference>
<name>A0AAN7B9J2_9PEZI</name>
<feature type="region of interest" description="Disordered" evidence="3">
    <location>
        <begin position="121"/>
        <end position="157"/>
    </location>
</feature>
<gene>
    <name evidence="5" type="ORF">QBC37DRAFT_282465</name>
</gene>
<proteinExistence type="predicted"/>
<feature type="compositionally biased region" description="Low complexity" evidence="3">
    <location>
        <begin position="148"/>
        <end position="157"/>
    </location>
</feature>
<organism evidence="5 6">
    <name type="scientific">Rhypophila decipiens</name>
    <dbReference type="NCBI Taxonomy" id="261697"/>
    <lineage>
        <taxon>Eukaryota</taxon>
        <taxon>Fungi</taxon>
        <taxon>Dikarya</taxon>
        <taxon>Ascomycota</taxon>
        <taxon>Pezizomycotina</taxon>
        <taxon>Sordariomycetes</taxon>
        <taxon>Sordariomycetidae</taxon>
        <taxon>Sordariales</taxon>
        <taxon>Naviculisporaceae</taxon>
        <taxon>Rhypophila</taxon>
    </lineage>
</organism>
<dbReference type="SUPFAM" id="SSF57701">
    <property type="entry name" value="Zn2/Cys6 DNA-binding domain"/>
    <property type="match status" value="1"/>
</dbReference>
<dbReference type="PROSITE" id="PS50048">
    <property type="entry name" value="ZN2_CY6_FUNGAL_2"/>
    <property type="match status" value="1"/>
</dbReference>
<dbReference type="EMBL" id="MU858084">
    <property type="protein sequence ID" value="KAK4215062.1"/>
    <property type="molecule type" value="Genomic_DNA"/>
</dbReference>
<dbReference type="PROSITE" id="PS00463">
    <property type="entry name" value="ZN2_CY6_FUNGAL_1"/>
    <property type="match status" value="1"/>
</dbReference>
<evidence type="ECO:0000256" key="3">
    <source>
        <dbReference type="SAM" id="MobiDB-lite"/>
    </source>
</evidence>
<dbReference type="InterPro" id="IPR036864">
    <property type="entry name" value="Zn2-C6_fun-type_DNA-bd_sf"/>
</dbReference>
<dbReference type="Proteomes" id="UP001301769">
    <property type="component" value="Unassembled WGS sequence"/>
</dbReference>
<dbReference type="PANTHER" id="PTHR43374">
    <property type="entry name" value="FLAVIN PRENYLTRANSFERASE"/>
    <property type="match status" value="1"/>
</dbReference>
<reference evidence="5" key="2">
    <citation type="submission" date="2023-05" db="EMBL/GenBank/DDBJ databases">
        <authorList>
            <consortium name="Lawrence Berkeley National Laboratory"/>
            <person name="Steindorff A."/>
            <person name="Hensen N."/>
            <person name="Bonometti L."/>
            <person name="Westerberg I."/>
            <person name="Brannstrom I.O."/>
            <person name="Guillou S."/>
            <person name="Cros-Aarteil S."/>
            <person name="Calhoun S."/>
            <person name="Haridas S."/>
            <person name="Kuo A."/>
            <person name="Mondo S."/>
            <person name="Pangilinan J."/>
            <person name="Riley R."/>
            <person name="Labutti K."/>
            <person name="Andreopoulos B."/>
            <person name="Lipzen A."/>
            <person name="Chen C."/>
            <person name="Yanf M."/>
            <person name="Daum C."/>
            <person name="Ng V."/>
            <person name="Clum A."/>
            <person name="Ohm R."/>
            <person name="Martin F."/>
            <person name="Silar P."/>
            <person name="Natvig D."/>
            <person name="Lalanne C."/>
            <person name="Gautier V."/>
            <person name="Ament-Velasquez S.L."/>
            <person name="Kruys A."/>
            <person name="Hutchinson M.I."/>
            <person name="Powell A.J."/>
            <person name="Barry K."/>
            <person name="Miller A.N."/>
            <person name="Grigoriev I.V."/>
            <person name="Debuchy R."/>
            <person name="Gladieux P."/>
            <person name="Thoren M.H."/>
            <person name="Johannesson H."/>
        </authorList>
    </citation>
    <scope>NUCLEOTIDE SEQUENCE</scope>
    <source>
        <strain evidence="5">PSN293</strain>
    </source>
</reference>
<dbReference type="PANTHER" id="PTHR43374:SF1">
    <property type="entry name" value="FLAVIN PRENYLTRANSFERASE PAD1, MITOCHONDRIAL"/>
    <property type="match status" value="1"/>
</dbReference>
<dbReference type="GO" id="GO:0006351">
    <property type="term" value="P:DNA-templated transcription"/>
    <property type="evidence" value="ECO:0007669"/>
    <property type="project" value="InterPro"/>
</dbReference>
<dbReference type="Gene3D" id="4.10.240.10">
    <property type="entry name" value="Zn(2)-C6 fungal-type DNA-binding domain"/>
    <property type="match status" value="1"/>
</dbReference>
<dbReference type="InterPro" id="IPR007219">
    <property type="entry name" value="XnlR_reg_dom"/>
</dbReference>
<comment type="caution">
    <text evidence="5">The sequence shown here is derived from an EMBL/GenBank/DDBJ whole genome shotgun (WGS) entry which is preliminary data.</text>
</comment>
<dbReference type="InterPro" id="IPR004507">
    <property type="entry name" value="UbiX-like"/>
</dbReference>
<dbReference type="SMART" id="SM00906">
    <property type="entry name" value="Fungal_trans"/>
    <property type="match status" value="1"/>
</dbReference>
<dbReference type="GO" id="GO:0000981">
    <property type="term" value="F:DNA-binding transcription factor activity, RNA polymerase II-specific"/>
    <property type="evidence" value="ECO:0007669"/>
    <property type="project" value="InterPro"/>
</dbReference>
<sequence length="736" mass="81643">MQHIQQQPPVGFTTGPDEHLRRKRRAITQGQKACNPCRARKVRCSYELPCQTCIDRQHAHLCIYNEPQKRVSLSPAVSSVSSVASSLLHSPGAWNPSKQDWDRLISKIDRIDQALQSVRKELARRPSHAGRNALAGSDCESPTHDEAGSSSDVAASGDHNQDAVLSIHPVTGESVFLGANSVPAMAVALSQQPANDSSMVRHLLDKSVLPIFTLENDSTTYPFVDLWGLPHASPIRVEKLCAMLPSDSECLQYIRQYRDTAHVLFPGIVNIQQFEVEVTRFLVTRTTQSRSVDPNSQQPLTSQHVYGKSVHWLGLLFACLASGYQCSNLPRRERQLTSQVYVCCAYECLRIINYLSCCQLDDLQNLLVLGNVISNSMNAGVAWTLLGLTIRLAQGLGLNHERKLHSRDQAGPDGALRHEIWSRIIWQDSLLSISYDRVTPTGNLTGWDTAHPARPDDGFSYVDCMLQLCTIALDVVRRRAQPTSTQHELQRIQECRRNLQSITEQAHLHLREASSCALMKDHLEHWNWRMHHSYVVSELCRPMLAKREHRHGHRAHGSTSATIAELRRVCIDALIDTVDAFLKLQNLTFFARTSWAAVHRSLGSALLLGILKEPTRNEHVRAMISQLIEVMSNIEYTDASEMPAPVTRAVEALQRLNVLENNLEGGGGGDGERDQHEFAVDDADTVSPQTTENASTGDSPHAQMQRILWGGTDIDAMQFGVGADDFLLPGAGGAGG</sequence>
<dbReference type="SMART" id="SM00066">
    <property type="entry name" value="GAL4"/>
    <property type="match status" value="1"/>
</dbReference>
<keyword evidence="2" id="KW-0539">Nucleus</keyword>
<dbReference type="InterPro" id="IPR001138">
    <property type="entry name" value="Zn2Cys6_DnaBD"/>
</dbReference>
<feature type="domain" description="Zn(2)-C6 fungal-type" evidence="4">
    <location>
        <begin position="33"/>
        <end position="64"/>
    </location>
</feature>
<dbReference type="GO" id="GO:0008270">
    <property type="term" value="F:zinc ion binding"/>
    <property type="evidence" value="ECO:0007669"/>
    <property type="project" value="InterPro"/>
</dbReference>
<dbReference type="GO" id="GO:0016831">
    <property type="term" value="F:carboxy-lyase activity"/>
    <property type="evidence" value="ECO:0007669"/>
    <property type="project" value="TreeGrafter"/>
</dbReference>
<keyword evidence="1" id="KW-0479">Metal-binding</keyword>
<dbReference type="Pfam" id="PF00172">
    <property type="entry name" value="Zn_clus"/>
    <property type="match status" value="1"/>
</dbReference>
<dbReference type="CDD" id="cd00067">
    <property type="entry name" value="GAL4"/>
    <property type="match status" value="1"/>
</dbReference>
<evidence type="ECO:0000256" key="2">
    <source>
        <dbReference type="ARBA" id="ARBA00023242"/>
    </source>
</evidence>
<feature type="compositionally biased region" description="Polar residues" evidence="3">
    <location>
        <begin position="686"/>
        <end position="698"/>
    </location>
</feature>
<dbReference type="CDD" id="cd12148">
    <property type="entry name" value="fungal_TF_MHR"/>
    <property type="match status" value="1"/>
</dbReference>
<evidence type="ECO:0000256" key="1">
    <source>
        <dbReference type="ARBA" id="ARBA00022723"/>
    </source>
</evidence>